<dbReference type="GO" id="GO:0006508">
    <property type="term" value="P:proteolysis"/>
    <property type="evidence" value="ECO:0007669"/>
    <property type="project" value="InterPro"/>
</dbReference>
<dbReference type="SUPFAM" id="SSF52743">
    <property type="entry name" value="Subtilisin-like"/>
    <property type="match status" value="1"/>
</dbReference>
<proteinExistence type="predicted"/>
<keyword evidence="2" id="KW-1185">Reference proteome</keyword>
<dbReference type="Proteomes" id="UP000612055">
    <property type="component" value="Unassembled WGS sequence"/>
</dbReference>
<comment type="caution">
    <text evidence="1">The sequence shown here is derived from an EMBL/GenBank/DDBJ whole genome shotgun (WGS) entry which is preliminary data.</text>
</comment>
<dbReference type="OrthoDB" id="371436at2759"/>
<evidence type="ECO:0000313" key="2">
    <source>
        <dbReference type="Proteomes" id="UP000612055"/>
    </source>
</evidence>
<dbReference type="PROSITE" id="PS51257">
    <property type="entry name" value="PROKAR_LIPOPROTEIN"/>
    <property type="match status" value="1"/>
</dbReference>
<dbReference type="AlphaFoldDB" id="A0A835YNI7"/>
<dbReference type="Gene3D" id="3.40.50.200">
    <property type="entry name" value="Peptidase S8/S53 domain"/>
    <property type="match status" value="2"/>
</dbReference>
<accession>A0A835YNI7</accession>
<name>A0A835YNI7_9CHLO</name>
<dbReference type="GO" id="GO:0004252">
    <property type="term" value="F:serine-type endopeptidase activity"/>
    <property type="evidence" value="ECO:0007669"/>
    <property type="project" value="InterPro"/>
</dbReference>
<organism evidence="1 2">
    <name type="scientific">Edaphochlamys debaryana</name>
    <dbReference type="NCBI Taxonomy" id="47281"/>
    <lineage>
        <taxon>Eukaryota</taxon>
        <taxon>Viridiplantae</taxon>
        <taxon>Chlorophyta</taxon>
        <taxon>core chlorophytes</taxon>
        <taxon>Chlorophyceae</taxon>
        <taxon>CS clade</taxon>
        <taxon>Chlamydomonadales</taxon>
        <taxon>Chlamydomonadales incertae sedis</taxon>
        <taxon>Edaphochlamys</taxon>
    </lineage>
</organism>
<dbReference type="EMBL" id="JAEHOE010000002">
    <property type="protein sequence ID" value="KAG2500974.1"/>
    <property type="molecule type" value="Genomic_DNA"/>
</dbReference>
<protein>
    <submittedName>
        <fullName evidence="1">Uncharacterized protein</fullName>
    </submittedName>
</protein>
<sequence length="317" mass="32372">MKKIRFLGRAAALGGVALALIALSCSRTTASRVLKQQPAADVTNMMGFSGSPSRDALSGAVAAAGCTLDFFTLEAGLATALCPSGVTLSTATPGFADLGVNIVVEDAQIATGPVDAPPIKEDTATAAGVRISDAANLAYMSKALKGIHYAAQRKDKGGGGADIISFPFAGWYLDRASSTSRSDDGVAWVGLINKAIGFANKNGALVVVAAGNGYGTAVDVTAPGGNFWNRSRPCWGDDGVAVISSGTTMGWRSTPGIAEAHVAALAALYTHKAAMDRGELESELCNPNRNKTYLSPGQIKAAIMRGAVLPPRATAGR</sequence>
<dbReference type="InterPro" id="IPR036852">
    <property type="entry name" value="Peptidase_S8/S53_dom_sf"/>
</dbReference>
<evidence type="ECO:0000313" key="1">
    <source>
        <dbReference type="EMBL" id="KAG2500974.1"/>
    </source>
</evidence>
<gene>
    <name evidence="1" type="ORF">HYH03_000796</name>
</gene>
<reference evidence="1" key="1">
    <citation type="journal article" date="2020" name="bioRxiv">
        <title>Comparative genomics of Chlamydomonas.</title>
        <authorList>
            <person name="Craig R.J."/>
            <person name="Hasan A.R."/>
            <person name="Ness R.W."/>
            <person name="Keightley P.D."/>
        </authorList>
    </citation>
    <scope>NUCLEOTIDE SEQUENCE</scope>
    <source>
        <strain evidence="1">CCAP 11/70</strain>
    </source>
</reference>